<evidence type="ECO:0000313" key="2">
    <source>
        <dbReference type="Proteomes" id="UP000784294"/>
    </source>
</evidence>
<organism evidence="1 2">
    <name type="scientific">Protopolystoma xenopodis</name>
    <dbReference type="NCBI Taxonomy" id="117903"/>
    <lineage>
        <taxon>Eukaryota</taxon>
        <taxon>Metazoa</taxon>
        <taxon>Spiralia</taxon>
        <taxon>Lophotrochozoa</taxon>
        <taxon>Platyhelminthes</taxon>
        <taxon>Monogenea</taxon>
        <taxon>Polyopisthocotylea</taxon>
        <taxon>Polystomatidea</taxon>
        <taxon>Polystomatidae</taxon>
        <taxon>Protopolystoma</taxon>
    </lineage>
</organism>
<dbReference type="Proteomes" id="UP000784294">
    <property type="component" value="Unassembled WGS sequence"/>
</dbReference>
<accession>A0A3S4ZWY1</accession>
<reference evidence="1" key="1">
    <citation type="submission" date="2018-11" db="EMBL/GenBank/DDBJ databases">
        <authorList>
            <consortium name="Pathogen Informatics"/>
        </authorList>
    </citation>
    <scope>NUCLEOTIDE SEQUENCE</scope>
</reference>
<protein>
    <submittedName>
        <fullName evidence="1">Uncharacterized protein</fullName>
    </submittedName>
</protein>
<gene>
    <name evidence="1" type="ORF">PXEA_LOCUS7483</name>
</gene>
<name>A0A3S4ZWY1_9PLAT</name>
<dbReference type="AlphaFoldDB" id="A0A3S4ZWY1"/>
<proteinExistence type="predicted"/>
<comment type="caution">
    <text evidence="1">The sequence shown here is derived from an EMBL/GenBank/DDBJ whole genome shotgun (WGS) entry which is preliminary data.</text>
</comment>
<evidence type="ECO:0000313" key="1">
    <source>
        <dbReference type="EMBL" id="VEL14043.1"/>
    </source>
</evidence>
<keyword evidence="2" id="KW-1185">Reference proteome</keyword>
<sequence>MCASMHAFDVCLVKATNSPTKVTYGAGPRWCIPVLAATLFVYTLGSAHRGTSNAVAFTSSSALIERLAPFTANLHRPHSTPRLRTLEWPHHEVHMLGLR</sequence>
<dbReference type="EMBL" id="CAAALY010019810">
    <property type="protein sequence ID" value="VEL14043.1"/>
    <property type="molecule type" value="Genomic_DNA"/>
</dbReference>